<evidence type="ECO:0000256" key="2">
    <source>
        <dbReference type="ARBA" id="ARBA00022801"/>
    </source>
</evidence>
<dbReference type="Proteomes" id="UP000076925">
    <property type="component" value="Unassembled WGS sequence"/>
</dbReference>
<dbReference type="Gene3D" id="6.10.250.1120">
    <property type="match status" value="1"/>
</dbReference>
<comment type="similarity">
    <text evidence="1">Belongs to the Nudix hydrolase family.</text>
</comment>
<dbReference type="AlphaFoldDB" id="A0A139WTH6"/>
<keyword evidence="2" id="KW-0378">Hydrolase</keyword>
<dbReference type="GO" id="GO:0016787">
    <property type="term" value="F:hydrolase activity"/>
    <property type="evidence" value="ECO:0007669"/>
    <property type="project" value="UniProtKB-KW"/>
</dbReference>
<dbReference type="PANTHER" id="PTHR43736:SF1">
    <property type="entry name" value="DIHYDRONEOPTERIN TRIPHOSPHATE DIPHOSPHATASE"/>
    <property type="match status" value="1"/>
</dbReference>
<accession>A0A139WTH6</accession>
<reference evidence="4 5" key="1">
    <citation type="journal article" date="2013" name="Genome Biol. Evol.">
        <title>Genomes of Stigonematalean cyanobacteria (subsection V) and the evolution of oxygenic photosynthesis from prokaryotes to plastids.</title>
        <authorList>
            <person name="Dagan T."/>
            <person name="Roettger M."/>
            <person name="Stucken K."/>
            <person name="Landan G."/>
            <person name="Koch R."/>
            <person name="Major P."/>
            <person name="Gould S.B."/>
            <person name="Goremykin V.V."/>
            <person name="Rippka R."/>
            <person name="Tandeau de Marsac N."/>
            <person name="Gugger M."/>
            <person name="Lockhart P.J."/>
            <person name="Allen J.F."/>
            <person name="Brune I."/>
            <person name="Maus I."/>
            <person name="Puhler A."/>
            <person name="Martin W.F."/>
        </authorList>
    </citation>
    <scope>NUCLEOTIDE SEQUENCE [LARGE SCALE GENOMIC DNA]</scope>
    <source>
        <strain evidence="4 5">PCC 7110</strain>
    </source>
</reference>
<dbReference type="InterPro" id="IPR020476">
    <property type="entry name" value="Nudix_hydrolase"/>
</dbReference>
<keyword evidence="5" id="KW-1185">Reference proteome</keyword>
<evidence type="ECO:0000259" key="3">
    <source>
        <dbReference type="PROSITE" id="PS51462"/>
    </source>
</evidence>
<dbReference type="Pfam" id="PF12535">
    <property type="entry name" value="Nudix_N"/>
    <property type="match status" value="1"/>
</dbReference>
<dbReference type="PANTHER" id="PTHR43736">
    <property type="entry name" value="ADP-RIBOSE PYROPHOSPHATASE"/>
    <property type="match status" value="1"/>
</dbReference>
<comment type="caution">
    <text evidence="4">The sequence shown here is derived from an EMBL/GenBank/DDBJ whole genome shotgun (WGS) entry which is preliminary data.</text>
</comment>
<evidence type="ECO:0000256" key="1">
    <source>
        <dbReference type="ARBA" id="ARBA00005582"/>
    </source>
</evidence>
<proteinExistence type="inferred from homology"/>
<protein>
    <submittedName>
        <fullName evidence="4">ADP-ribose pyrophosphatase</fullName>
    </submittedName>
</protein>
<dbReference type="InterPro" id="IPR059176">
    <property type="entry name" value="UDP-X_N"/>
</dbReference>
<dbReference type="PRINTS" id="PR00502">
    <property type="entry name" value="NUDIXFAMILY"/>
</dbReference>
<evidence type="ECO:0000313" key="4">
    <source>
        <dbReference type="EMBL" id="KYC35731.1"/>
    </source>
</evidence>
<dbReference type="EMBL" id="ANNX02000051">
    <property type="protein sequence ID" value="KYC35731.1"/>
    <property type="molecule type" value="Genomic_DNA"/>
</dbReference>
<gene>
    <name evidence="4" type="ORF">WA1_07970</name>
</gene>
<sequence>MIRWLEWAQKLQAIAQIGLTYSQNPYDIERFKSIQVIAAEIAATHSNVEHSYILDLFTREVGYATPKVDVRGVVFCENQILLVKEREDGCWTLPGGWADVGESPSEAAVKEVLEESGYLTRAVKLLAVYDRDRQGHPPHANYIYKLFFLCELLSGSPSPSIETEEVSFFPEDGIPKLSLGRVTPTQITRLFEHHRNPNLPTDFD</sequence>
<dbReference type="Pfam" id="PF00293">
    <property type="entry name" value="NUDIX"/>
    <property type="match status" value="1"/>
</dbReference>
<evidence type="ECO:0000313" key="5">
    <source>
        <dbReference type="Proteomes" id="UP000076925"/>
    </source>
</evidence>
<dbReference type="CDD" id="cd04672">
    <property type="entry name" value="NUDIX_CDP-Chase_like"/>
    <property type="match status" value="1"/>
</dbReference>
<dbReference type="OrthoDB" id="9804442at2"/>
<dbReference type="InterPro" id="IPR000086">
    <property type="entry name" value="NUDIX_hydrolase_dom"/>
</dbReference>
<dbReference type="InterPro" id="IPR015797">
    <property type="entry name" value="NUDIX_hydrolase-like_dom_sf"/>
</dbReference>
<dbReference type="RefSeq" id="WP_017749050.1">
    <property type="nucleotide sequence ID" value="NZ_KQ976354.1"/>
</dbReference>
<dbReference type="STRING" id="128403.WA1_07970"/>
<dbReference type="PROSITE" id="PS51462">
    <property type="entry name" value="NUDIX"/>
    <property type="match status" value="1"/>
</dbReference>
<feature type="domain" description="Nudix hydrolase" evidence="3">
    <location>
        <begin position="65"/>
        <end position="193"/>
    </location>
</feature>
<organism evidence="4 5">
    <name type="scientific">Scytonema hofmannii PCC 7110</name>
    <dbReference type="NCBI Taxonomy" id="128403"/>
    <lineage>
        <taxon>Bacteria</taxon>
        <taxon>Bacillati</taxon>
        <taxon>Cyanobacteriota</taxon>
        <taxon>Cyanophyceae</taxon>
        <taxon>Nostocales</taxon>
        <taxon>Scytonemataceae</taxon>
        <taxon>Scytonema</taxon>
    </lineage>
</organism>
<dbReference type="SUPFAM" id="SSF55811">
    <property type="entry name" value="Nudix"/>
    <property type="match status" value="1"/>
</dbReference>
<name>A0A139WTH6_9CYAN</name>
<dbReference type="Gene3D" id="3.90.79.10">
    <property type="entry name" value="Nucleoside Triphosphate Pyrophosphohydrolase"/>
    <property type="match status" value="1"/>
</dbReference>